<proteinExistence type="predicted"/>
<feature type="transmembrane region" description="Helical" evidence="1">
    <location>
        <begin position="120"/>
        <end position="138"/>
    </location>
</feature>
<keyword evidence="1" id="KW-1133">Transmembrane helix</keyword>
<gene>
    <name evidence="2" type="ORF">BKH30_13545</name>
</gene>
<sequence length="185" mass="19569">VVAVIMSSVRTRAGLSVMGNGMSIALTIALEVLSPLVPLVLVVFLAPGRMRRLAASDWALLGFAAGAGLTALNDGVRALEENSLLSSVLGNGRLPFSFNPWTSGSMTQENSNVLAVSNQVSTANITMAVAVAITLWRLKDSPAFEGAKNLVWLRIVAWILPAMVILQSVSDHATYIARIAQQLGQ</sequence>
<dbReference type="Proteomes" id="UP000186855">
    <property type="component" value="Unassembled WGS sequence"/>
</dbReference>
<name>A0A1Q8V4V1_9ACTO</name>
<feature type="transmembrane region" description="Helical" evidence="1">
    <location>
        <begin position="150"/>
        <end position="169"/>
    </location>
</feature>
<evidence type="ECO:0000256" key="1">
    <source>
        <dbReference type="SAM" id="Phobius"/>
    </source>
</evidence>
<dbReference type="AlphaFoldDB" id="A0A1Q8V4V1"/>
<keyword evidence="1" id="KW-0812">Transmembrane</keyword>
<dbReference type="EMBL" id="MSKI01000278">
    <property type="protein sequence ID" value="OLO43108.1"/>
    <property type="molecule type" value="Genomic_DNA"/>
</dbReference>
<feature type="transmembrane region" description="Helical" evidence="1">
    <location>
        <begin position="24"/>
        <end position="46"/>
    </location>
</feature>
<keyword evidence="1" id="KW-0472">Membrane</keyword>
<evidence type="ECO:0000313" key="3">
    <source>
        <dbReference type="Proteomes" id="UP000186855"/>
    </source>
</evidence>
<feature type="non-terminal residue" evidence="2">
    <location>
        <position position="1"/>
    </location>
</feature>
<feature type="non-terminal residue" evidence="2">
    <location>
        <position position="185"/>
    </location>
</feature>
<organism evidence="2 3">
    <name type="scientific">Actinomyces oris</name>
    <dbReference type="NCBI Taxonomy" id="544580"/>
    <lineage>
        <taxon>Bacteria</taxon>
        <taxon>Bacillati</taxon>
        <taxon>Actinomycetota</taxon>
        <taxon>Actinomycetes</taxon>
        <taxon>Actinomycetales</taxon>
        <taxon>Actinomycetaceae</taxon>
        <taxon>Actinomyces</taxon>
    </lineage>
</organism>
<evidence type="ECO:0000313" key="2">
    <source>
        <dbReference type="EMBL" id="OLO43108.1"/>
    </source>
</evidence>
<comment type="caution">
    <text evidence="2">The sequence shown here is derived from an EMBL/GenBank/DDBJ whole genome shotgun (WGS) entry which is preliminary data.</text>
</comment>
<accession>A0A1Q8V4V1</accession>
<protein>
    <submittedName>
        <fullName evidence="2">Uncharacterized protein</fullName>
    </submittedName>
</protein>
<reference evidence="2 3" key="1">
    <citation type="submission" date="2016-12" db="EMBL/GenBank/DDBJ databases">
        <title>Genomic comparison of strains in the 'Actinomyces naeslundii' group.</title>
        <authorList>
            <person name="Mughal S.R."/>
            <person name="Do T."/>
            <person name="Gilbert S.C."/>
            <person name="Witherden E.A."/>
            <person name="Didelot X."/>
            <person name="Beighton D."/>
        </authorList>
    </citation>
    <scope>NUCLEOTIDE SEQUENCE [LARGE SCALE GENOMIC DNA]</scope>
    <source>
        <strain evidence="2 3">S24V</strain>
    </source>
</reference>